<dbReference type="GO" id="GO:0004582">
    <property type="term" value="F:dolichyl-phosphate beta-D-mannosyltransferase activity"/>
    <property type="evidence" value="ECO:0007669"/>
    <property type="project" value="UniProtKB-UniRule"/>
</dbReference>
<dbReference type="Pfam" id="PF00535">
    <property type="entry name" value="Glycos_transf_2"/>
    <property type="match status" value="1"/>
</dbReference>
<comment type="subcellular location">
    <subcellularLocation>
        <location evidence="4 13">Endoplasmic reticulum</location>
    </subcellularLocation>
</comment>
<evidence type="ECO:0000256" key="13">
    <source>
        <dbReference type="RuleBase" id="RU365083"/>
    </source>
</evidence>
<evidence type="ECO:0000256" key="5">
    <source>
        <dbReference type="ARBA" id="ARBA00004922"/>
    </source>
</evidence>
<evidence type="ECO:0000259" key="14">
    <source>
        <dbReference type="Pfam" id="PF00535"/>
    </source>
</evidence>
<dbReference type="GO" id="GO:0046872">
    <property type="term" value="F:metal ion binding"/>
    <property type="evidence" value="ECO:0007669"/>
    <property type="project" value="UniProtKB-KW"/>
</dbReference>
<evidence type="ECO:0000256" key="3">
    <source>
        <dbReference type="ARBA" id="ARBA00001946"/>
    </source>
</evidence>
<dbReference type="EMBL" id="BNJQ01000001">
    <property type="protein sequence ID" value="GHP01412.1"/>
    <property type="molecule type" value="Genomic_DNA"/>
</dbReference>
<dbReference type="CDD" id="cd06442">
    <property type="entry name" value="DPM1_like"/>
    <property type="match status" value="1"/>
</dbReference>
<dbReference type="Proteomes" id="UP000660262">
    <property type="component" value="Unassembled WGS sequence"/>
</dbReference>
<evidence type="ECO:0000256" key="2">
    <source>
        <dbReference type="ARBA" id="ARBA00001936"/>
    </source>
</evidence>
<dbReference type="GO" id="GO:0006720">
    <property type="term" value="P:isoprenoid metabolic process"/>
    <property type="evidence" value="ECO:0007669"/>
    <property type="project" value="UniProtKB-ARBA"/>
</dbReference>
<dbReference type="SUPFAM" id="SSF53448">
    <property type="entry name" value="Nucleotide-diphospho-sugar transferases"/>
    <property type="match status" value="1"/>
</dbReference>
<dbReference type="UniPathway" id="UPA00378"/>
<evidence type="ECO:0000256" key="10">
    <source>
        <dbReference type="ARBA" id="ARBA00022824"/>
    </source>
</evidence>
<comment type="catalytic activity">
    <reaction evidence="13">
        <text>a di-trans,poly-cis-dolichyl phosphate + GDP-alpha-D-mannose = a di-trans,poly-cis-dolichyl beta-D-mannosyl phosphate + GDP</text>
        <dbReference type="Rhea" id="RHEA:21184"/>
        <dbReference type="Rhea" id="RHEA-COMP:19498"/>
        <dbReference type="Rhea" id="RHEA-COMP:19501"/>
        <dbReference type="ChEBI" id="CHEBI:57527"/>
        <dbReference type="ChEBI" id="CHEBI:57683"/>
        <dbReference type="ChEBI" id="CHEBI:58189"/>
        <dbReference type="ChEBI" id="CHEBI:58211"/>
    </reaction>
</comment>
<gene>
    <name evidence="15" type="ORF">PPROV_000016800</name>
</gene>
<evidence type="ECO:0000313" key="16">
    <source>
        <dbReference type="Proteomes" id="UP000660262"/>
    </source>
</evidence>
<evidence type="ECO:0000256" key="12">
    <source>
        <dbReference type="ARBA" id="ARBA00023211"/>
    </source>
</evidence>
<comment type="caution">
    <text evidence="15">The sequence shown here is derived from an EMBL/GenBank/DDBJ whole genome shotgun (WGS) entry which is preliminary data.</text>
</comment>
<keyword evidence="7 13" id="KW-0328">Glycosyltransferase</keyword>
<dbReference type="OrthoDB" id="2603at2759"/>
<dbReference type="Gene3D" id="3.90.550.10">
    <property type="entry name" value="Spore Coat Polysaccharide Biosynthesis Protein SpsA, Chain A"/>
    <property type="match status" value="1"/>
</dbReference>
<dbReference type="GO" id="GO:0006506">
    <property type="term" value="P:GPI anchor biosynthetic process"/>
    <property type="evidence" value="ECO:0007669"/>
    <property type="project" value="TreeGrafter"/>
</dbReference>
<comment type="cofactor">
    <cofactor evidence="3">
        <name>Mg(2+)</name>
        <dbReference type="ChEBI" id="CHEBI:18420"/>
    </cofactor>
</comment>
<dbReference type="FunFam" id="3.90.550.10:FF:000036">
    <property type="entry name" value="Dolichol-phosphate mannosyltransferase subunit 1"/>
    <property type="match status" value="1"/>
</dbReference>
<dbReference type="InterPro" id="IPR001173">
    <property type="entry name" value="Glyco_trans_2-like"/>
</dbReference>
<keyword evidence="9" id="KW-0479">Metal-binding</keyword>
<keyword evidence="8 13" id="KW-0808">Transferase</keyword>
<comment type="subunit">
    <text evidence="13">Component of the dolichol-phosphate mannose (DPM) synthase complex.</text>
</comment>
<dbReference type="EC" id="2.4.1.83" evidence="13"/>
<evidence type="ECO:0000256" key="11">
    <source>
        <dbReference type="ARBA" id="ARBA00022842"/>
    </source>
</evidence>
<evidence type="ECO:0000256" key="4">
    <source>
        <dbReference type="ARBA" id="ARBA00004240"/>
    </source>
</evidence>
<evidence type="ECO:0000313" key="15">
    <source>
        <dbReference type="EMBL" id="GHP01412.1"/>
    </source>
</evidence>
<name>A0A830H4F7_9CHLO</name>
<accession>A0A830H4F7</accession>
<protein>
    <recommendedName>
        <fullName evidence="13">Dolichol-phosphate mannosyltransferase subunit 1</fullName>
        <ecNumber evidence="13">2.4.1.83</ecNumber>
    </recommendedName>
</protein>
<keyword evidence="10 13" id="KW-0256">Endoplasmic reticulum</keyword>
<evidence type="ECO:0000256" key="8">
    <source>
        <dbReference type="ARBA" id="ARBA00022679"/>
    </source>
</evidence>
<dbReference type="AlphaFoldDB" id="A0A830H4F7"/>
<proteinExistence type="inferred from homology"/>
<evidence type="ECO:0000256" key="9">
    <source>
        <dbReference type="ARBA" id="ARBA00022723"/>
    </source>
</evidence>
<dbReference type="InterPro" id="IPR029044">
    <property type="entry name" value="Nucleotide-diphossugar_trans"/>
</dbReference>
<organism evidence="15 16">
    <name type="scientific">Pycnococcus provasolii</name>
    <dbReference type="NCBI Taxonomy" id="41880"/>
    <lineage>
        <taxon>Eukaryota</taxon>
        <taxon>Viridiplantae</taxon>
        <taxon>Chlorophyta</taxon>
        <taxon>Pseudoscourfieldiophyceae</taxon>
        <taxon>Pseudoscourfieldiales</taxon>
        <taxon>Pycnococcaceae</taxon>
        <taxon>Pycnococcus</taxon>
    </lineage>
</organism>
<dbReference type="GO" id="GO:0035269">
    <property type="term" value="P:protein O-linked glycosylation via mannose"/>
    <property type="evidence" value="ECO:0007669"/>
    <property type="project" value="TreeGrafter"/>
</dbReference>
<evidence type="ECO:0000256" key="1">
    <source>
        <dbReference type="ARBA" id="ARBA00001913"/>
    </source>
</evidence>
<sequence length="256" mass="28158">MSSSDPKSTLKSTPVINVSVLLPTYNERSNLPVIIYLLVEAFSSGSLSGVSFEIIIVDDSSPDNTLEVARLLQNLYGPEIIRLRPRPGKLGLGTAYAHGLQSARGEWIVLMDADLSHHPKFLKDFFDKQKNTNADVVTGTRYAAGGGGVAGWSWTRKCVSRIANALAQVLLAPGEASDLTGAYRLYRREVLERVVPLVNSKGYTFQMEMIVRASRLGYVVKEVPIAFVDRLYGESKLGASEIAEYLRGLVRLFFTT</sequence>
<comment type="cofactor">
    <cofactor evidence="1">
        <name>Ca(2+)</name>
        <dbReference type="ChEBI" id="CHEBI:29108"/>
    </cofactor>
</comment>
<comment type="similarity">
    <text evidence="6 13">Belongs to the glycosyltransferase 2 family.</text>
</comment>
<dbReference type="GO" id="GO:0006488">
    <property type="term" value="P:dolichol-linked oligosaccharide biosynthetic process"/>
    <property type="evidence" value="ECO:0007669"/>
    <property type="project" value="TreeGrafter"/>
</dbReference>
<comment type="pathway">
    <text evidence="5 13">Protein modification; protein glycosylation.</text>
</comment>
<dbReference type="GO" id="GO:0005789">
    <property type="term" value="C:endoplasmic reticulum membrane"/>
    <property type="evidence" value="ECO:0007669"/>
    <property type="project" value="TreeGrafter"/>
</dbReference>
<dbReference type="GO" id="GO:0006066">
    <property type="term" value="P:alcohol metabolic process"/>
    <property type="evidence" value="ECO:0007669"/>
    <property type="project" value="UniProtKB-ARBA"/>
</dbReference>
<keyword evidence="12" id="KW-0464">Manganese</keyword>
<dbReference type="InterPro" id="IPR039528">
    <property type="entry name" value="DPM1-like"/>
</dbReference>
<evidence type="ECO:0000256" key="7">
    <source>
        <dbReference type="ARBA" id="ARBA00022676"/>
    </source>
</evidence>
<dbReference type="PANTHER" id="PTHR43398">
    <property type="entry name" value="DOLICHOL-PHOSPHATE MANNOSYLTRANSFERASE SUBUNIT 1"/>
    <property type="match status" value="1"/>
</dbReference>
<keyword evidence="11" id="KW-0460">Magnesium</keyword>
<keyword evidence="16" id="KW-1185">Reference proteome</keyword>
<reference evidence="15" key="1">
    <citation type="submission" date="2020-10" db="EMBL/GenBank/DDBJ databases">
        <title>Unveiling of a novel bifunctional photoreceptor, Dualchrome1, isolated from a cosmopolitan green alga.</title>
        <authorList>
            <person name="Suzuki S."/>
            <person name="Kawachi M."/>
        </authorList>
    </citation>
    <scope>NUCLEOTIDE SEQUENCE</scope>
    <source>
        <strain evidence="15">NIES 2893</strain>
    </source>
</reference>
<comment type="cofactor">
    <cofactor evidence="2">
        <name>Mn(2+)</name>
        <dbReference type="ChEBI" id="CHEBI:29035"/>
    </cofactor>
</comment>
<feature type="domain" description="Glycosyltransferase 2-like" evidence="14">
    <location>
        <begin position="19"/>
        <end position="194"/>
    </location>
</feature>
<comment type="function">
    <text evidence="13">Transfers mannose from GDP-mannose to dolichol monophosphate to form dolichol phosphate mannose (Dol-P-Man) which is the mannosyl donor in pathways leading to N-glycosylation, glycosyl phosphatidylinositol membrane anchoring, and O-mannosylation of proteins.</text>
</comment>
<dbReference type="PANTHER" id="PTHR43398:SF1">
    <property type="entry name" value="DOLICHOL-PHOSPHATE MANNOSYLTRANSFERASE SUBUNIT 1"/>
    <property type="match status" value="1"/>
</dbReference>
<evidence type="ECO:0000256" key="6">
    <source>
        <dbReference type="ARBA" id="ARBA00006739"/>
    </source>
</evidence>